<evidence type="ECO:0000256" key="1">
    <source>
        <dbReference type="ARBA" id="ARBA00011076"/>
    </source>
</evidence>
<dbReference type="NCBIfam" id="TIGR03814">
    <property type="entry name" value="Gln_ase"/>
    <property type="match status" value="1"/>
</dbReference>
<dbReference type="Pfam" id="PF04960">
    <property type="entry name" value="Glutaminase"/>
    <property type="match status" value="1"/>
</dbReference>
<dbReference type="GO" id="GO:0006543">
    <property type="term" value="P:L-glutamine catabolic process"/>
    <property type="evidence" value="ECO:0007669"/>
    <property type="project" value="TreeGrafter"/>
</dbReference>
<protein>
    <recommendedName>
        <fullName evidence="3 6">Glutaminase</fullName>
        <ecNumber evidence="3 6">3.5.1.2</ecNumber>
    </recommendedName>
</protein>
<feature type="binding site" evidence="6">
    <location>
        <position position="277"/>
    </location>
    <ligand>
        <name>substrate</name>
    </ligand>
</feature>
<evidence type="ECO:0000313" key="8">
    <source>
        <dbReference type="Proteomes" id="UP000005730"/>
    </source>
</evidence>
<dbReference type="EC" id="3.5.1.2" evidence="3 6"/>
<feature type="binding site" evidence="6">
    <location>
        <position position="79"/>
    </location>
    <ligand>
        <name>substrate</name>
    </ligand>
</feature>
<dbReference type="HOGENOM" id="CLU_027932_1_0_0"/>
<dbReference type="FunFam" id="3.40.710.10:FF:000005">
    <property type="entry name" value="Glutaminase"/>
    <property type="match status" value="1"/>
</dbReference>
<dbReference type="GO" id="GO:0006537">
    <property type="term" value="P:glutamate biosynthetic process"/>
    <property type="evidence" value="ECO:0007669"/>
    <property type="project" value="TreeGrafter"/>
</dbReference>
<dbReference type="RefSeq" id="WP_006583315.1">
    <property type="nucleotide sequence ID" value="NZ_CM001377.1"/>
</dbReference>
<accession>H0UQZ2</accession>
<dbReference type="Proteomes" id="UP000005730">
    <property type="component" value="Chromosome"/>
</dbReference>
<dbReference type="SUPFAM" id="SSF56601">
    <property type="entry name" value="beta-lactamase/transpeptidase-like"/>
    <property type="match status" value="1"/>
</dbReference>
<dbReference type="eggNOG" id="COG2066">
    <property type="taxonomic scope" value="Bacteria"/>
</dbReference>
<keyword evidence="6" id="KW-0007">Acetylation</keyword>
<dbReference type="STRING" id="926567.TheveDRAFT_0662"/>
<dbReference type="HAMAP" id="MF_00313">
    <property type="entry name" value="Glutaminase"/>
    <property type="match status" value="1"/>
</dbReference>
<name>H0UQZ2_9BACT</name>
<feature type="binding site" evidence="6">
    <location>
        <position position="183"/>
    </location>
    <ligand>
        <name>substrate</name>
    </ligand>
</feature>
<organism evidence="7 8">
    <name type="scientific">Thermanaerovibrio velox DSM 12556</name>
    <dbReference type="NCBI Taxonomy" id="926567"/>
    <lineage>
        <taxon>Bacteria</taxon>
        <taxon>Thermotogati</taxon>
        <taxon>Synergistota</taxon>
        <taxon>Synergistia</taxon>
        <taxon>Synergistales</taxon>
        <taxon>Synergistaceae</taxon>
        <taxon>Thermanaerovibrio</taxon>
    </lineage>
</organism>
<sequence length="323" mass="34639">MNTEVLNGRLEPHGDGELISKVLETVVEQVRPCTSRGSVATYIPELGKQDKGLLGIAMASVQGDVWVAGDWDSPFTMQSISKVVSLGLALTEMGEERVFSRVGVDPTADPFNSIMRLEMVAPHRPQNPLINAGAIVTLSLLPYPDSHSRFAAVRDLARRLTGAMDLDMDEAVYVSERDTSDRNRALAYFLRSVGALEGDIEDILDSYFRQCSLRVNAKDLAVMGVTLASGGVNPFSGERVLSSKVCRIMRALMATCGLYDGSGEFAVRVGVPAKSGVGGGIVASVPMRYGIGTFGPALDPKGNSLGGIMMLERISKELSLRVL</sequence>
<feature type="binding site" evidence="6">
    <location>
        <position position="207"/>
    </location>
    <ligand>
        <name>substrate</name>
    </ligand>
</feature>
<comment type="catalytic activity">
    <reaction evidence="5 6">
        <text>L-glutamine + H2O = L-glutamate + NH4(+)</text>
        <dbReference type="Rhea" id="RHEA:15889"/>
        <dbReference type="ChEBI" id="CHEBI:15377"/>
        <dbReference type="ChEBI" id="CHEBI:28938"/>
        <dbReference type="ChEBI" id="CHEBI:29985"/>
        <dbReference type="ChEBI" id="CHEBI:58359"/>
        <dbReference type="EC" id="3.5.1.2"/>
    </reaction>
</comment>
<dbReference type="PANTHER" id="PTHR12544:SF29">
    <property type="entry name" value="GLUTAMINASE"/>
    <property type="match status" value="1"/>
</dbReference>
<dbReference type="AlphaFoldDB" id="H0UQZ2"/>
<gene>
    <name evidence="6" type="primary">glsA</name>
    <name evidence="7" type="ORF">TheveDRAFT_0662</name>
</gene>
<feature type="binding site" evidence="6">
    <location>
        <position position="176"/>
    </location>
    <ligand>
        <name>substrate</name>
    </ligand>
</feature>
<evidence type="ECO:0000256" key="5">
    <source>
        <dbReference type="ARBA" id="ARBA00049534"/>
    </source>
</evidence>
<dbReference type="PANTHER" id="PTHR12544">
    <property type="entry name" value="GLUTAMINASE"/>
    <property type="match status" value="1"/>
</dbReference>
<proteinExistence type="inferred from homology"/>
<evidence type="ECO:0000256" key="3">
    <source>
        <dbReference type="ARBA" id="ARBA00012918"/>
    </source>
</evidence>
<evidence type="ECO:0000256" key="4">
    <source>
        <dbReference type="ARBA" id="ARBA00022801"/>
    </source>
</evidence>
<comment type="subunit">
    <text evidence="2 6">Homotetramer.</text>
</comment>
<evidence type="ECO:0000313" key="7">
    <source>
        <dbReference type="EMBL" id="EHM09821.1"/>
    </source>
</evidence>
<dbReference type="Gene3D" id="3.40.710.10">
    <property type="entry name" value="DD-peptidase/beta-lactamase superfamily"/>
    <property type="match status" value="1"/>
</dbReference>
<evidence type="ECO:0000256" key="6">
    <source>
        <dbReference type="HAMAP-Rule" id="MF_00313"/>
    </source>
</evidence>
<reference evidence="7 8" key="1">
    <citation type="submission" date="2011-10" db="EMBL/GenBank/DDBJ databases">
        <title>The Noncontiguous Finished genome of Thermanaerovibrio velox DSM 12556.</title>
        <authorList>
            <consortium name="US DOE Joint Genome Institute (JGI-PGF)"/>
            <person name="Lucas S."/>
            <person name="Copeland A."/>
            <person name="Lapidus A."/>
            <person name="Glavina del Rio T."/>
            <person name="Dalin E."/>
            <person name="Tice H."/>
            <person name="Bruce D."/>
            <person name="Goodwin L."/>
            <person name="Pitluck S."/>
            <person name="Peters L."/>
            <person name="Mikhailova N."/>
            <person name="Teshima H."/>
            <person name="Kyrpides N."/>
            <person name="Mavromatis K."/>
            <person name="Ivanova N."/>
            <person name="Markowitz V."/>
            <person name="Cheng J.-F."/>
            <person name="Hugenholtz P."/>
            <person name="Woyke T."/>
            <person name="Wu D."/>
            <person name="Spring S."/>
            <person name="Brambilla E.-M."/>
            <person name="Klenk H.-P."/>
            <person name="Eisen J.A."/>
        </authorList>
    </citation>
    <scope>NUCLEOTIDE SEQUENCE [LARGE SCALE GENOMIC DNA]</scope>
    <source>
        <strain evidence="7 8">DSM 12556</strain>
    </source>
</reference>
<dbReference type="EMBL" id="CM001377">
    <property type="protein sequence ID" value="EHM09821.1"/>
    <property type="molecule type" value="Genomic_DNA"/>
</dbReference>
<keyword evidence="8" id="KW-1185">Reference proteome</keyword>
<feature type="binding site" evidence="6">
    <location>
        <position position="259"/>
    </location>
    <ligand>
        <name>substrate</name>
    </ligand>
</feature>
<evidence type="ECO:0000256" key="2">
    <source>
        <dbReference type="ARBA" id="ARBA00011881"/>
    </source>
</evidence>
<dbReference type="GO" id="GO:0004359">
    <property type="term" value="F:glutaminase activity"/>
    <property type="evidence" value="ECO:0007669"/>
    <property type="project" value="UniProtKB-UniRule"/>
</dbReference>
<dbReference type="InterPro" id="IPR015868">
    <property type="entry name" value="Glutaminase"/>
</dbReference>
<feature type="binding site" evidence="6">
    <location>
        <position position="131"/>
    </location>
    <ligand>
        <name>substrate</name>
    </ligand>
</feature>
<dbReference type="InterPro" id="IPR012338">
    <property type="entry name" value="Beta-lactam/transpept-like"/>
</dbReference>
<comment type="similarity">
    <text evidence="1 6">Belongs to the glutaminase family.</text>
</comment>
<keyword evidence="4 6" id="KW-0378">Hydrolase</keyword>